<dbReference type="Pfam" id="PF03965">
    <property type="entry name" value="Penicillinase_R"/>
    <property type="match status" value="1"/>
</dbReference>
<organism evidence="5 6">
    <name type="scientific">Dyadobacter jiangsuensis</name>
    <dbReference type="NCBI Taxonomy" id="1591085"/>
    <lineage>
        <taxon>Bacteria</taxon>
        <taxon>Pseudomonadati</taxon>
        <taxon>Bacteroidota</taxon>
        <taxon>Cytophagia</taxon>
        <taxon>Cytophagales</taxon>
        <taxon>Spirosomataceae</taxon>
        <taxon>Dyadobacter</taxon>
    </lineage>
</organism>
<dbReference type="Proteomes" id="UP000241964">
    <property type="component" value="Unassembled WGS sequence"/>
</dbReference>
<dbReference type="AlphaFoldDB" id="A0A2P8FL64"/>
<dbReference type="Gene3D" id="1.10.4040.10">
    <property type="entry name" value="Penicillinase repressor domain"/>
    <property type="match status" value="1"/>
</dbReference>
<reference evidence="5 6" key="1">
    <citation type="submission" date="2018-03" db="EMBL/GenBank/DDBJ databases">
        <title>Genomic Encyclopedia of Archaeal and Bacterial Type Strains, Phase II (KMG-II): from individual species to whole genera.</title>
        <authorList>
            <person name="Goeker M."/>
        </authorList>
    </citation>
    <scope>NUCLEOTIDE SEQUENCE [LARGE SCALE GENOMIC DNA]</scope>
    <source>
        <strain evidence="5 6">DSM 29057</strain>
    </source>
</reference>
<evidence type="ECO:0000256" key="3">
    <source>
        <dbReference type="ARBA" id="ARBA00023125"/>
    </source>
</evidence>
<dbReference type="OrthoDB" id="1098508at2"/>
<comment type="caution">
    <text evidence="5">The sequence shown here is derived from an EMBL/GenBank/DDBJ whole genome shotgun (WGS) entry which is preliminary data.</text>
</comment>
<sequence>MEPRSLTRAEAEIMKILWQLGKAFIKDILAQMDEPRPAYTTVATFVRILEKKGIVAHKTYGNTHEFYPLISEQEYRKYEVQQLVENYFDNSVTNLVSFFMKDDNLKKSDLDDLAAFIEKNKSKK</sequence>
<gene>
    <name evidence="5" type="ORF">CLV60_1201</name>
</gene>
<keyword evidence="6" id="KW-1185">Reference proteome</keyword>
<name>A0A2P8FL64_9BACT</name>
<keyword evidence="2" id="KW-0805">Transcription regulation</keyword>
<evidence type="ECO:0000256" key="1">
    <source>
        <dbReference type="ARBA" id="ARBA00011046"/>
    </source>
</evidence>
<dbReference type="GO" id="GO:0045892">
    <property type="term" value="P:negative regulation of DNA-templated transcription"/>
    <property type="evidence" value="ECO:0007669"/>
    <property type="project" value="InterPro"/>
</dbReference>
<dbReference type="SUPFAM" id="SSF46785">
    <property type="entry name" value="Winged helix' DNA-binding domain"/>
    <property type="match status" value="1"/>
</dbReference>
<evidence type="ECO:0000313" key="5">
    <source>
        <dbReference type="EMBL" id="PSL22457.1"/>
    </source>
</evidence>
<accession>A0A2P8FL64</accession>
<protein>
    <submittedName>
        <fullName evidence="5">Putative transcriptional regulator</fullName>
    </submittedName>
</protein>
<evidence type="ECO:0000313" key="6">
    <source>
        <dbReference type="Proteomes" id="UP000241964"/>
    </source>
</evidence>
<dbReference type="RefSeq" id="WP_106599120.1">
    <property type="nucleotide sequence ID" value="NZ_PYAS01000020.1"/>
</dbReference>
<keyword evidence="3" id="KW-0238">DNA-binding</keyword>
<dbReference type="GO" id="GO:0003677">
    <property type="term" value="F:DNA binding"/>
    <property type="evidence" value="ECO:0007669"/>
    <property type="project" value="UniProtKB-KW"/>
</dbReference>
<dbReference type="InterPro" id="IPR036390">
    <property type="entry name" value="WH_DNA-bd_sf"/>
</dbReference>
<proteinExistence type="inferred from homology"/>
<dbReference type="PIRSF" id="PIRSF019455">
    <property type="entry name" value="CopR_AtkY"/>
    <property type="match status" value="1"/>
</dbReference>
<dbReference type="Gene3D" id="1.10.10.10">
    <property type="entry name" value="Winged helix-like DNA-binding domain superfamily/Winged helix DNA-binding domain"/>
    <property type="match status" value="1"/>
</dbReference>
<dbReference type="InterPro" id="IPR036388">
    <property type="entry name" value="WH-like_DNA-bd_sf"/>
</dbReference>
<evidence type="ECO:0000256" key="2">
    <source>
        <dbReference type="ARBA" id="ARBA00023015"/>
    </source>
</evidence>
<keyword evidence="4" id="KW-0804">Transcription</keyword>
<dbReference type="EMBL" id="PYAS01000020">
    <property type="protein sequence ID" value="PSL22457.1"/>
    <property type="molecule type" value="Genomic_DNA"/>
</dbReference>
<evidence type="ECO:0000256" key="4">
    <source>
        <dbReference type="ARBA" id="ARBA00023163"/>
    </source>
</evidence>
<dbReference type="InterPro" id="IPR005650">
    <property type="entry name" value="BlaI_family"/>
</dbReference>
<comment type="similarity">
    <text evidence="1">Belongs to the BlaI transcriptional regulatory family.</text>
</comment>